<comment type="function">
    <text evidence="6">Endoribonuclease that catalyzes the hydrolysis of histone-coding pre-mRNA 3'-end. Involved in histone pre-mRNA processing during the S-phase of the cell cycle, which is required for entering/progressing through S-phase. Cleaves histone pre-mRNA at a major and a minor cleavage site after the 5'-ACCCA-3' and the 5'-ACCCACA-3' sequence, respectively, and located downstream of the stem-loop. May require the presence of the HDE element located at the histone pre-RNA 3'-end to avoid non-specific cleavage.</text>
</comment>
<protein>
    <recommendedName>
        <fullName evidence="3">Metallo-beta-lactamase domain-containing protein 1</fullName>
    </recommendedName>
    <alternativeName>
        <fullName evidence="4">Endoribonuclease MBLAC1</fullName>
    </alternativeName>
</protein>
<dbReference type="Gene3D" id="3.60.15.10">
    <property type="entry name" value="Ribonuclease Z/Hydroxyacylglutathione hydrolase-like"/>
    <property type="match status" value="1"/>
</dbReference>
<dbReference type="PANTHER" id="PTHR23200:SF48">
    <property type="entry name" value="METALLO-BETA-LACTAMASE DOMAIN-CONTAINING PROTEIN 1"/>
    <property type="match status" value="1"/>
</dbReference>
<sequence>MQANGTSTLVTTETGKKILVDTLGPWDRQHLIDLLFERNLSPENIDLLVCTHLHSDHIGNLNLFVNCPQIIGDQLSRKLDLFEFDIFRSNSSLSPNQSITKGVECIELYPDVELWSTPGHTSNCCSLVIRNVENLGTVAIVGDLFESENDLINDNIWIEAGSFNQTIQRKNREHMLNIADYIVPGHGEMFKVKR</sequence>
<dbReference type="GO" id="GO:0005829">
    <property type="term" value="C:cytosol"/>
    <property type="evidence" value="ECO:0007669"/>
    <property type="project" value="UniProtKB-SubCell"/>
</dbReference>
<evidence type="ECO:0000256" key="1">
    <source>
        <dbReference type="ARBA" id="ARBA00004514"/>
    </source>
</evidence>
<dbReference type="AlphaFoldDB" id="A0A9Q0LXI3"/>
<dbReference type="InterPro" id="IPR001279">
    <property type="entry name" value="Metallo-B-lactamas"/>
</dbReference>
<evidence type="ECO:0000256" key="3">
    <source>
        <dbReference type="ARBA" id="ARBA00014856"/>
    </source>
</evidence>
<evidence type="ECO:0000256" key="5">
    <source>
        <dbReference type="ARBA" id="ARBA00044690"/>
    </source>
</evidence>
<dbReference type="Pfam" id="PF00753">
    <property type="entry name" value="Lactamase_B"/>
    <property type="match status" value="1"/>
</dbReference>
<dbReference type="GO" id="GO:0031123">
    <property type="term" value="P:RNA 3'-end processing"/>
    <property type="evidence" value="ECO:0007669"/>
    <property type="project" value="UniProtKB-ARBA"/>
</dbReference>
<dbReference type="SMART" id="SM00849">
    <property type="entry name" value="Lactamase_B"/>
    <property type="match status" value="1"/>
</dbReference>
<dbReference type="InterPro" id="IPR039344">
    <property type="entry name" value="MBLAC1"/>
</dbReference>
<dbReference type="PANTHER" id="PTHR23200">
    <property type="entry name" value="METALLO-BETA-LACTAMASE DOMAIN-CONTAINING PROTEIN 1"/>
    <property type="match status" value="1"/>
</dbReference>
<dbReference type="EMBL" id="JAPWDV010000003">
    <property type="protein sequence ID" value="KAJ6216333.1"/>
    <property type="molecule type" value="Genomic_DNA"/>
</dbReference>
<evidence type="ECO:0000313" key="8">
    <source>
        <dbReference type="EMBL" id="KAJ6216333.1"/>
    </source>
</evidence>
<name>A0A9Q0LXI3_BLOTA</name>
<gene>
    <name evidence="8" type="ORF">RDWZM_007490</name>
</gene>
<evidence type="ECO:0000256" key="2">
    <source>
        <dbReference type="ARBA" id="ARBA00011738"/>
    </source>
</evidence>
<comment type="subunit">
    <text evidence="2">Homodimer.</text>
</comment>
<dbReference type="SUPFAM" id="SSF56281">
    <property type="entry name" value="Metallo-hydrolase/oxidoreductase"/>
    <property type="match status" value="1"/>
</dbReference>
<accession>A0A9Q0LXI3</accession>
<proteinExistence type="predicted"/>
<comment type="caution">
    <text evidence="8">The sequence shown here is derived from an EMBL/GenBank/DDBJ whole genome shotgun (WGS) entry which is preliminary data.</text>
</comment>
<keyword evidence="9" id="KW-1185">Reference proteome</keyword>
<comment type="subcellular location">
    <subcellularLocation>
        <location evidence="1">Cytoplasm</location>
        <location evidence="1">Cytosol</location>
    </subcellularLocation>
</comment>
<comment type="catalytic activity">
    <reaction evidence="5">
        <text>a ribonucleotidyl-ribonucleotide-RNA + H2O = a 3'-end ribonucleotide-RNA + a 5'-end 5'-phospho-ribonucleoside-RNA + H(+)</text>
        <dbReference type="Rhea" id="RHEA:68096"/>
        <dbReference type="Rhea" id="RHEA-COMP:15179"/>
        <dbReference type="Rhea" id="RHEA-COMP:17355"/>
        <dbReference type="Rhea" id="RHEA-COMP:17428"/>
        <dbReference type="ChEBI" id="CHEBI:15377"/>
        <dbReference type="ChEBI" id="CHEBI:15378"/>
        <dbReference type="ChEBI" id="CHEBI:74896"/>
        <dbReference type="ChEBI" id="CHEBI:138282"/>
        <dbReference type="ChEBI" id="CHEBI:173118"/>
    </reaction>
    <physiologicalReaction direction="left-to-right" evidence="5">
        <dbReference type="Rhea" id="RHEA:68097"/>
    </physiologicalReaction>
</comment>
<feature type="domain" description="Metallo-beta-lactamase" evidence="7">
    <location>
        <begin position="4"/>
        <end position="186"/>
    </location>
</feature>
<evidence type="ECO:0000313" key="9">
    <source>
        <dbReference type="Proteomes" id="UP001142055"/>
    </source>
</evidence>
<evidence type="ECO:0000256" key="4">
    <source>
        <dbReference type="ARBA" id="ARBA00032988"/>
    </source>
</evidence>
<dbReference type="InterPro" id="IPR036866">
    <property type="entry name" value="RibonucZ/Hydroxyglut_hydro"/>
</dbReference>
<dbReference type="OMA" id="RCRDGTN"/>
<organism evidence="8 9">
    <name type="scientific">Blomia tropicalis</name>
    <name type="common">Mite</name>
    <dbReference type="NCBI Taxonomy" id="40697"/>
    <lineage>
        <taxon>Eukaryota</taxon>
        <taxon>Metazoa</taxon>
        <taxon>Ecdysozoa</taxon>
        <taxon>Arthropoda</taxon>
        <taxon>Chelicerata</taxon>
        <taxon>Arachnida</taxon>
        <taxon>Acari</taxon>
        <taxon>Acariformes</taxon>
        <taxon>Sarcoptiformes</taxon>
        <taxon>Astigmata</taxon>
        <taxon>Glycyphagoidea</taxon>
        <taxon>Echimyopodidae</taxon>
        <taxon>Blomia</taxon>
    </lineage>
</organism>
<dbReference type="Proteomes" id="UP001142055">
    <property type="component" value="Chromosome 3"/>
</dbReference>
<evidence type="ECO:0000256" key="6">
    <source>
        <dbReference type="ARBA" id="ARBA00045869"/>
    </source>
</evidence>
<evidence type="ECO:0000259" key="7">
    <source>
        <dbReference type="SMART" id="SM00849"/>
    </source>
</evidence>
<dbReference type="CDD" id="cd07711">
    <property type="entry name" value="MBLAC1-like_MBL-fold"/>
    <property type="match status" value="1"/>
</dbReference>
<reference evidence="8" key="1">
    <citation type="submission" date="2022-12" db="EMBL/GenBank/DDBJ databases">
        <title>Genome assemblies of Blomia tropicalis.</title>
        <authorList>
            <person name="Cui Y."/>
        </authorList>
    </citation>
    <scope>NUCLEOTIDE SEQUENCE</scope>
    <source>
        <tissue evidence="8">Adult mites</tissue>
    </source>
</reference>